<dbReference type="Gene3D" id="3.30.1490.20">
    <property type="entry name" value="ATP-grasp fold, A domain"/>
    <property type="match status" value="1"/>
</dbReference>
<proteinExistence type="predicted"/>
<dbReference type="GO" id="GO:0005524">
    <property type="term" value="F:ATP binding"/>
    <property type="evidence" value="ECO:0007669"/>
    <property type="project" value="InterPro"/>
</dbReference>
<feature type="domain" description="Pyruvate phosphate dikinase AMP/ATP-binding" evidence="2">
    <location>
        <begin position="427"/>
        <end position="795"/>
    </location>
</feature>
<dbReference type="AlphaFoldDB" id="A0A381UTQ1"/>
<evidence type="ECO:0000313" key="3">
    <source>
        <dbReference type="EMBL" id="SVA31545.1"/>
    </source>
</evidence>
<sequence length="995" mass="113205">MSSETIASINFQDLMLHRIHEILLVASPYDAFILEEDGRLTQQILYEYLGMNLSYAPRVWHAKNATTGLQMLSDRSYDLVIVMMRIADMDPITFGEKVKKSFPDKPIILLAFDESEITHLPQKRLEKIIDKIFIWSGNANVFPAIIKNIEDKMNLQRDYKIADIRAIIVVEDNPRYYSIILPLIYRTALKHARNLIDKSLSDIDKLLLFRARPKIILASSFEQATDYYHKYRHNILGFISDVRFPKNGKLNSHAGVELVEYIRQKDSDMPIVLQSTKPVYSKDAKKVKAAFIHKKSPTLLQDLEDFIINNFGFGDFIFRNPRGKEISRATDLSSFRKSLEKISVKSLKYHASKNHFSNWLAVRGELSIASNLRPIKVHDFNDIEDLRKLIIEQVDIGIQAHHEGRIVQYSHTAKHEKLDFVRLATGSLGGKARGLAFANNMLSDAKINERYSNINLRIPKVAVIGTDEFDRFMDENKLWKVAFSKKKSDKAIIKAFTNASLSKELISTLTRYLNDVKYPLAIRSSSLLEDSQYQPLAGMYSTFMLPNSNKSKKTRLEELIKAIKAVYASTYYKEPKSLIEGSVHHHEEEKMAVIIMELIGKQHQDRYYPSASGSAQSFNYYPISYMKREEGVAFLALGLGRTVAEGEKSLRFSPQYPGIIPQYFSVKSTISNSQNKFYALNLKGGFNPQQNGKQENTNVFDLSIAETDGELHWAGSVVSDEDNVIRDSLRHDGTRVITFPSLLKWNTVPISDLLKDVLSMGEDTLGCPVEIEYAINLNKDENQEHEFCLLQIKPMVIGGIDRMQEFDTIDKKNIICSSSVALGNGLIEDIQNIIVVDPKTFNASHTQTITKEIEKINSNIPKGEKYILIGPGRWGSADPWLGIPVNWNQISNAKVIVEVGMDDFPVDPSFGSHFFQNVTSMRIGYFTINHKNKQDHLNMKWLLDQHVQKIGKYTKWINTDRPLTVTIDGQTGEGSIIKPLEPIQQSMDEQESTGI</sequence>
<dbReference type="EMBL" id="UINC01007123">
    <property type="protein sequence ID" value="SVA31545.1"/>
    <property type="molecule type" value="Genomic_DNA"/>
</dbReference>
<dbReference type="Pfam" id="PF01326">
    <property type="entry name" value="PPDK_N"/>
    <property type="match status" value="1"/>
</dbReference>
<organism evidence="3">
    <name type="scientific">marine metagenome</name>
    <dbReference type="NCBI Taxonomy" id="408172"/>
    <lineage>
        <taxon>unclassified sequences</taxon>
        <taxon>metagenomes</taxon>
        <taxon>ecological metagenomes</taxon>
    </lineage>
</organism>
<reference evidence="3" key="1">
    <citation type="submission" date="2018-05" db="EMBL/GenBank/DDBJ databases">
        <authorList>
            <person name="Lanie J.A."/>
            <person name="Ng W.-L."/>
            <person name="Kazmierczak K.M."/>
            <person name="Andrzejewski T.M."/>
            <person name="Davidsen T.M."/>
            <person name="Wayne K.J."/>
            <person name="Tettelin H."/>
            <person name="Glass J.I."/>
            <person name="Rusch D."/>
            <person name="Podicherti R."/>
            <person name="Tsui H.-C.T."/>
            <person name="Winkler M.E."/>
        </authorList>
    </citation>
    <scope>NUCLEOTIDE SEQUENCE</scope>
</reference>
<feature type="region of interest" description="Disordered" evidence="1">
    <location>
        <begin position="975"/>
        <end position="995"/>
    </location>
</feature>
<dbReference type="SUPFAM" id="SSF56059">
    <property type="entry name" value="Glutathione synthetase ATP-binding domain-like"/>
    <property type="match status" value="1"/>
</dbReference>
<evidence type="ECO:0000259" key="2">
    <source>
        <dbReference type="Pfam" id="PF01326"/>
    </source>
</evidence>
<dbReference type="InterPro" id="IPR002192">
    <property type="entry name" value="PPDK_AMP/ATP-bd"/>
</dbReference>
<gene>
    <name evidence="3" type="ORF">METZ01_LOCUS84399</name>
</gene>
<dbReference type="CDD" id="cd00156">
    <property type="entry name" value="REC"/>
    <property type="match status" value="1"/>
</dbReference>
<protein>
    <recommendedName>
        <fullName evidence="2">Pyruvate phosphate dikinase AMP/ATP-binding domain-containing protein</fullName>
    </recommendedName>
</protein>
<dbReference type="Gene3D" id="3.40.50.2300">
    <property type="match status" value="1"/>
</dbReference>
<dbReference type="GO" id="GO:0016301">
    <property type="term" value="F:kinase activity"/>
    <property type="evidence" value="ECO:0007669"/>
    <property type="project" value="InterPro"/>
</dbReference>
<dbReference type="InterPro" id="IPR013815">
    <property type="entry name" value="ATP_grasp_subdomain_1"/>
</dbReference>
<dbReference type="InterPro" id="IPR011006">
    <property type="entry name" value="CheY-like_superfamily"/>
</dbReference>
<name>A0A381UTQ1_9ZZZZ</name>
<evidence type="ECO:0000256" key="1">
    <source>
        <dbReference type="SAM" id="MobiDB-lite"/>
    </source>
</evidence>
<dbReference type="SUPFAM" id="SSF52172">
    <property type="entry name" value="CheY-like"/>
    <property type="match status" value="1"/>
</dbReference>
<accession>A0A381UTQ1</accession>